<dbReference type="SUPFAM" id="SSF52206">
    <property type="entry name" value="Hypothetical protein MTH538"/>
    <property type="match status" value="1"/>
</dbReference>
<gene>
    <name evidence="2" type="ORF">A2917_01770</name>
</gene>
<dbReference type="Pfam" id="PF08937">
    <property type="entry name" value="ThsB_TIR"/>
    <property type="match status" value="1"/>
</dbReference>
<accession>A0A1F6XLN8</accession>
<comment type="caution">
    <text evidence="2">The sequence shown here is derived from an EMBL/GenBank/DDBJ whole genome shotgun (WGS) entry which is preliminary data.</text>
</comment>
<protein>
    <recommendedName>
        <fullName evidence="1">Thoeris protein ThsB TIR-like domain-containing protein</fullName>
    </recommendedName>
</protein>
<organism evidence="2 3">
    <name type="scientific">Candidatus Nomurabacteria bacterium RIFCSPLOWO2_01_FULL_42_17</name>
    <dbReference type="NCBI Taxonomy" id="1801780"/>
    <lineage>
        <taxon>Bacteria</taxon>
        <taxon>Candidatus Nomuraibacteriota</taxon>
    </lineage>
</organism>
<evidence type="ECO:0000313" key="3">
    <source>
        <dbReference type="Proteomes" id="UP000178104"/>
    </source>
</evidence>
<evidence type="ECO:0000313" key="2">
    <source>
        <dbReference type="EMBL" id="OGI95100.1"/>
    </source>
</evidence>
<dbReference type="Gene3D" id="3.40.50.11200">
    <property type="match status" value="1"/>
</dbReference>
<dbReference type="Proteomes" id="UP000178104">
    <property type="component" value="Unassembled WGS sequence"/>
</dbReference>
<proteinExistence type="predicted"/>
<reference evidence="2 3" key="1">
    <citation type="journal article" date="2016" name="Nat. Commun.">
        <title>Thousands of microbial genomes shed light on interconnected biogeochemical processes in an aquifer system.</title>
        <authorList>
            <person name="Anantharaman K."/>
            <person name="Brown C.T."/>
            <person name="Hug L.A."/>
            <person name="Sharon I."/>
            <person name="Castelle C.J."/>
            <person name="Probst A.J."/>
            <person name="Thomas B.C."/>
            <person name="Singh A."/>
            <person name="Wilkins M.J."/>
            <person name="Karaoz U."/>
            <person name="Brodie E.L."/>
            <person name="Williams K.H."/>
            <person name="Hubbard S.S."/>
            <person name="Banfield J.F."/>
        </authorList>
    </citation>
    <scope>NUCLEOTIDE SEQUENCE [LARGE SCALE GENOMIC DNA]</scope>
</reference>
<dbReference type="InterPro" id="IPR036490">
    <property type="entry name" value="ThsB_TIR-like_sf"/>
</dbReference>
<name>A0A1F6XLN8_9BACT</name>
<dbReference type="STRING" id="1801780.A2917_01770"/>
<dbReference type="InterPro" id="IPR015032">
    <property type="entry name" value="ThsB__TIR-like_domain"/>
</dbReference>
<dbReference type="AlphaFoldDB" id="A0A1F6XLN8"/>
<sequence length="148" mass="16807">MARKIFFSFHYARDSWRVQNVRQSGSIAKFDKTPFYDKATWEKIKLGGDEAIKNWINDQLKGTSVTVVLIGAETYKRRWVKYEINRTIEDGRGLIGVYIGGIKDQNGNTEDLGPNPLPSGYPTYRWNKNNGAQNLGEWVEKAAVAAGY</sequence>
<dbReference type="EMBL" id="MFVE01000007">
    <property type="protein sequence ID" value="OGI95100.1"/>
    <property type="molecule type" value="Genomic_DNA"/>
</dbReference>
<feature type="domain" description="Thoeris protein ThsB TIR-like" evidence="1">
    <location>
        <begin position="6"/>
        <end position="101"/>
    </location>
</feature>
<evidence type="ECO:0000259" key="1">
    <source>
        <dbReference type="Pfam" id="PF08937"/>
    </source>
</evidence>